<dbReference type="PANTHER" id="PTHR46797">
    <property type="entry name" value="HTH-TYPE TRANSCRIPTIONAL REGULATOR"/>
    <property type="match status" value="1"/>
</dbReference>
<dbReference type="PROSITE" id="PS50943">
    <property type="entry name" value="HTH_CROC1"/>
    <property type="match status" value="1"/>
</dbReference>
<evidence type="ECO:0000259" key="4">
    <source>
        <dbReference type="PROSITE" id="PS50943"/>
    </source>
</evidence>
<proteinExistence type="predicted"/>
<keyword evidence="1" id="KW-0805">Transcription regulation</keyword>
<evidence type="ECO:0000313" key="5">
    <source>
        <dbReference type="EMBL" id="QVL30278.1"/>
    </source>
</evidence>
<organism evidence="5 6">
    <name type="scientific">Telmatocola sphagniphila</name>
    <dbReference type="NCBI Taxonomy" id="1123043"/>
    <lineage>
        <taxon>Bacteria</taxon>
        <taxon>Pseudomonadati</taxon>
        <taxon>Planctomycetota</taxon>
        <taxon>Planctomycetia</taxon>
        <taxon>Gemmatales</taxon>
        <taxon>Gemmataceae</taxon>
    </lineage>
</organism>
<dbReference type="GO" id="GO:0005829">
    <property type="term" value="C:cytosol"/>
    <property type="evidence" value="ECO:0007669"/>
    <property type="project" value="TreeGrafter"/>
</dbReference>
<name>A0A8E6EW75_9BACT</name>
<feature type="domain" description="HTH cro/C1-type" evidence="4">
    <location>
        <begin position="16"/>
        <end position="70"/>
    </location>
</feature>
<dbReference type="InterPro" id="IPR010982">
    <property type="entry name" value="Lambda_DNA-bd_dom_sf"/>
</dbReference>
<dbReference type="EMBL" id="CP074694">
    <property type="protein sequence ID" value="QVL30278.1"/>
    <property type="molecule type" value="Genomic_DNA"/>
</dbReference>
<protein>
    <submittedName>
        <fullName evidence="5">Helix-turn-helix transcriptional regulator</fullName>
    </submittedName>
</protein>
<sequence length="71" mass="8242">MNLDDQAFLFQLGSRIREIREKKGLTQAELAEKCQLHRTFIGSVERGERNLSILNLRIIARNLRVSLSNLF</sequence>
<evidence type="ECO:0000256" key="3">
    <source>
        <dbReference type="ARBA" id="ARBA00023163"/>
    </source>
</evidence>
<keyword evidence="2" id="KW-0238">DNA-binding</keyword>
<dbReference type="InterPro" id="IPR050807">
    <property type="entry name" value="TransReg_Diox_bact_type"/>
</dbReference>
<dbReference type="CDD" id="cd00093">
    <property type="entry name" value="HTH_XRE"/>
    <property type="match status" value="1"/>
</dbReference>
<dbReference type="AlphaFoldDB" id="A0A8E6EW75"/>
<reference evidence="5" key="1">
    <citation type="submission" date="2021-05" db="EMBL/GenBank/DDBJ databases">
        <title>Complete genome sequence of the cellulolytic planctomycete Telmatocola sphagniphila SP2T and characterization of the first cellulase from planctomycetes.</title>
        <authorList>
            <person name="Rakitin A.L."/>
            <person name="Beletsky A.V."/>
            <person name="Naumoff D.G."/>
            <person name="Kulichevskaya I.S."/>
            <person name="Mardanov A.V."/>
            <person name="Ravin N.V."/>
            <person name="Dedysh S.N."/>
        </authorList>
    </citation>
    <scope>NUCLEOTIDE SEQUENCE</scope>
    <source>
        <strain evidence="5">SP2T</strain>
    </source>
</reference>
<keyword evidence="6" id="KW-1185">Reference proteome</keyword>
<dbReference type="Gene3D" id="1.10.260.40">
    <property type="entry name" value="lambda repressor-like DNA-binding domains"/>
    <property type="match status" value="1"/>
</dbReference>
<dbReference type="SMART" id="SM00530">
    <property type="entry name" value="HTH_XRE"/>
    <property type="match status" value="1"/>
</dbReference>
<dbReference type="SUPFAM" id="SSF47413">
    <property type="entry name" value="lambda repressor-like DNA-binding domains"/>
    <property type="match status" value="1"/>
</dbReference>
<gene>
    <name evidence="5" type="ORF">KIH39_15610</name>
</gene>
<dbReference type="PANTHER" id="PTHR46797:SF23">
    <property type="entry name" value="HTH-TYPE TRANSCRIPTIONAL REGULATOR SUTR"/>
    <property type="match status" value="1"/>
</dbReference>
<accession>A0A8E6EW75</accession>
<dbReference type="InterPro" id="IPR001387">
    <property type="entry name" value="Cro/C1-type_HTH"/>
</dbReference>
<dbReference type="KEGG" id="tsph:KIH39_15610"/>
<dbReference type="Proteomes" id="UP000676194">
    <property type="component" value="Chromosome"/>
</dbReference>
<dbReference type="Pfam" id="PF01381">
    <property type="entry name" value="HTH_3"/>
    <property type="match status" value="1"/>
</dbReference>
<evidence type="ECO:0000256" key="1">
    <source>
        <dbReference type="ARBA" id="ARBA00023015"/>
    </source>
</evidence>
<keyword evidence="3" id="KW-0804">Transcription</keyword>
<evidence type="ECO:0000313" key="6">
    <source>
        <dbReference type="Proteomes" id="UP000676194"/>
    </source>
</evidence>
<dbReference type="GO" id="GO:0003700">
    <property type="term" value="F:DNA-binding transcription factor activity"/>
    <property type="evidence" value="ECO:0007669"/>
    <property type="project" value="TreeGrafter"/>
</dbReference>
<evidence type="ECO:0000256" key="2">
    <source>
        <dbReference type="ARBA" id="ARBA00023125"/>
    </source>
</evidence>
<dbReference type="GO" id="GO:0003677">
    <property type="term" value="F:DNA binding"/>
    <property type="evidence" value="ECO:0007669"/>
    <property type="project" value="UniProtKB-KW"/>
</dbReference>